<dbReference type="AlphaFoldDB" id="A0A9W4SSR8"/>
<reference evidence="1" key="1">
    <citation type="submission" date="2022-08" db="EMBL/GenBank/DDBJ databases">
        <authorList>
            <person name="Kallberg Y."/>
            <person name="Tangrot J."/>
            <person name="Rosling A."/>
        </authorList>
    </citation>
    <scope>NUCLEOTIDE SEQUENCE</scope>
    <source>
        <strain evidence="1">Wild A</strain>
    </source>
</reference>
<evidence type="ECO:0000313" key="2">
    <source>
        <dbReference type="Proteomes" id="UP001153678"/>
    </source>
</evidence>
<evidence type="ECO:0000313" key="1">
    <source>
        <dbReference type="EMBL" id="CAI2180093.1"/>
    </source>
</evidence>
<sequence length="74" mass="8536">MVLSDGTQSKKGKGRGINIREEKQLTIQVYHISDKRQQIASNPTINIKEKIYTMTLIPELQVMNIKLHDRSDEI</sequence>
<gene>
    <name evidence="1" type="ORF">FWILDA_LOCUS9414</name>
</gene>
<protein>
    <submittedName>
        <fullName evidence="1">449_t:CDS:1</fullName>
    </submittedName>
</protein>
<comment type="caution">
    <text evidence="1">The sequence shown here is derived from an EMBL/GenBank/DDBJ whole genome shotgun (WGS) entry which is preliminary data.</text>
</comment>
<dbReference type="Proteomes" id="UP001153678">
    <property type="component" value="Unassembled WGS sequence"/>
</dbReference>
<proteinExistence type="predicted"/>
<name>A0A9W4SSR8_9GLOM</name>
<keyword evidence="2" id="KW-1185">Reference proteome</keyword>
<dbReference type="EMBL" id="CAMKVN010002208">
    <property type="protein sequence ID" value="CAI2180093.1"/>
    <property type="molecule type" value="Genomic_DNA"/>
</dbReference>
<organism evidence="1 2">
    <name type="scientific">Funneliformis geosporum</name>
    <dbReference type="NCBI Taxonomy" id="1117311"/>
    <lineage>
        <taxon>Eukaryota</taxon>
        <taxon>Fungi</taxon>
        <taxon>Fungi incertae sedis</taxon>
        <taxon>Mucoromycota</taxon>
        <taxon>Glomeromycotina</taxon>
        <taxon>Glomeromycetes</taxon>
        <taxon>Glomerales</taxon>
        <taxon>Glomeraceae</taxon>
        <taxon>Funneliformis</taxon>
    </lineage>
</organism>
<accession>A0A9W4SSR8</accession>